<dbReference type="Proteomes" id="UP000556620">
    <property type="component" value="Unassembled WGS sequence"/>
</dbReference>
<dbReference type="AlphaFoldDB" id="A0A7W2JIE6"/>
<gene>
    <name evidence="1" type="ORF">H4C44_10320</name>
</gene>
<comment type="caution">
    <text evidence="1">The sequence shown here is derived from an EMBL/GenBank/DDBJ whole genome shotgun (WGS) entry which is preliminary data.</text>
</comment>
<evidence type="ECO:0000313" key="1">
    <source>
        <dbReference type="EMBL" id="MBA6059567.1"/>
    </source>
</evidence>
<reference evidence="1 2" key="1">
    <citation type="submission" date="2020-07" db="EMBL/GenBank/DDBJ databases">
        <title>Diversity of carbapenemase encoding genes among Pseudomonas putida group clinical isolates in a tertiary Brazilian hospital.</title>
        <authorList>
            <person name="Alberto-Lei F."/>
            <person name="Nodari C.S."/>
            <person name="Streling A.P."/>
            <person name="Paulino J.T."/>
            <person name="Bessa-Neto F.O."/>
            <person name="Cayo R."/>
            <person name="Gales A.C."/>
        </authorList>
    </citation>
    <scope>NUCLEOTIDE SEQUENCE [LARGE SCALE GENOMIC DNA]</scope>
    <source>
        <strain evidence="1 2">14535</strain>
    </source>
</reference>
<proteinExistence type="predicted"/>
<sequence>MSNEQGALDARAKRIAAKNGYRAERSDKPYSGDNYGEFMLIEDATNRIEAGHRYDMGAEQIIEFFEGDAA</sequence>
<organism evidence="1 2">
    <name type="scientific">Pseudomonas juntendi</name>
    <dbReference type="NCBI Taxonomy" id="2666183"/>
    <lineage>
        <taxon>Bacteria</taxon>
        <taxon>Pseudomonadati</taxon>
        <taxon>Pseudomonadota</taxon>
        <taxon>Gammaproteobacteria</taxon>
        <taxon>Pseudomonadales</taxon>
        <taxon>Pseudomonadaceae</taxon>
        <taxon>Pseudomonas</taxon>
    </lineage>
</organism>
<dbReference type="EMBL" id="JACGCU010000014">
    <property type="protein sequence ID" value="MBA6059567.1"/>
    <property type="molecule type" value="Genomic_DNA"/>
</dbReference>
<evidence type="ECO:0000313" key="2">
    <source>
        <dbReference type="Proteomes" id="UP000556620"/>
    </source>
</evidence>
<accession>A0A7W2JIE6</accession>
<dbReference type="RefSeq" id="WP_182365449.1">
    <property type="nucleotide sequence ID" value="NZ_JACGCU010000014.1"/>
</dbReference>
<name>A0A7W2JIE6_9PSED</name>
<protein>
    <submittedName>
        <fullName evidence="1">Uncharacterized protein</fullName>
    </submittedName>
</protein>